<feature type="non-terminal residue" evidence="1">
    <location>
        <position position="26"/>
    </location>
</feature>
<organism evidence="1">
    <name type="scientific">uncultured Gemmatimonadota bacterium</name>
    <dbReference type="NCBI Taxonomy" id="203437"/>
    <lineage>
        <taxon>Bacteria</taxon>
        <taxon>Pseudomonadati</taxon>
        <taxon>Gemmatimonadota</taxon>
        <taxon>environmental samples</taxon>
    </lineage>
</organism>
<accession>A0A6J4MV51</accession>
<name>A0A6J4MV51_9BACT</name>
<reference evidence="1" key="1">
    <citation type="submission" date="2020-02" db="EMBL/GenBank/DDBJ databases">
        <authorList>
            <person name="Meier V. D."/>
        </authorList>
    </citation>
    <scope>NUCLEOTIDE SEQUENCE</scope>
    <source>
        <strain evidence="1">AVDCRST_MAG89</strain>
    </source>
</reference>
<proteinExistence type="predicted"/>
<feature type="non-terminal residue" evidence="1">
    <location>
        <position position="1"/>
    </location>
</feature>
<gene>
    <name evidence="1" type="ORF">AVDCRST_MAG89-4499</name>
</gene>
<evidence type="ECO:0000313" key="1">
    <source>
        <dbReference type="EMBL" id="CAA9369904.1"/>
    </source>
</evidence>
<dbReference type="EMBL" id="CADCTV010000943">
    <property type="protein sequence ID" value="CAA9369904.1"/>
    <property type="molecule type" value="Genomic_DNA"/>
</dbReference>
<sequence length="26" mass="2620">AGGALVWMGALPGRMGEPPGRGRRAV</sequence>
<protein>
    <submittedName>
        <fullName evidence="1">Uncharacterized protein</fullName>
    </submittedName>
</protein>
<dbReference type="AlphaFoldDB" id="A0A6J4MV51"/>